<dbReference type="InterPro" id="IPR004090">
    <property type="entry name" value="Chemotax_Me-accpt_rcpt"/>
</dbReference>
<dbReference type="PANTHER" id="PTHR32089:SF112">
    <property type="entry name" value="LYSOZYME-LIKE PROTEIN-RELATED"/>
    <property type="match status" value="1"/>
</dbReference>
<accession>A0ABS8GD17</accession>
<keyword evidence="6" id="KW-1133">Transmembrane helix</keyword>
<feature type="transmembrane region" description="Helical" evidence="6">
    <location>
        <begin position="44"/>
        <end position="59"/>
    </location>
</feature>
<feature type="transmembrane region" description="Helical" evidence="6">
    <location>
        <begin position="137"/>
        <end position="158"/>
    </location>
</feature>
<evidence type="ECO:0000256" key="1">
    <source>
        <dbReference type="ARBA" id="ARBA00004370"/>
    </source>
</evidence>
<organism evidence="8 9">
    <name type="scientific">Fluctibacter halophilus</name>
    <dbReference type="NCBI Taxonomy" id="226011"/>
    <lineage>
        <taxon>Bacteria</taxon>
        <taxon>Pseudomonadati</taxon>
        <taxon>Pseudomonadota</taxon>
        <taxon>Gammaproteobacteria</taxon>
        <taxon>Alteromonadales</taxon>
        <taxon>Alteromonadaceae</taxon>
        <taxon>Fluctibacter</taxon>
    </lineage>
</organism>
<keyword evidence="6" id="KW-0812">Transmembrane</keyword>
<reference evidence="8 9" key="1">
    <citation type="submission" date="2021-10" db="EMBL/GenBank/DDBJ databases">
        <title>Draft genome of Aestuariibacter halophilus JC2043.</title>
        <authorList>
            <person name="Emsley S.A."/>
            <person name="Pfannmuller K.M."/>
            <person name="Ushijima B."/>
            <person name="Saw J.H."/>
            <person name="Videau P."/>
        </authorList>
    </citation>
    <scope>NUCLEOTIDE SEQUENCE [LARGE SCALE GENOMIC DNA]</scope>
    <source>
        <strain evidence="8 9">JC2043</strain>
    </source>
</reference>
<keyword evidence="9" id="KW-1185">Reference proteome</keyword>
<comment type="similarity">
    <text evidence="3">Belongs to the methyl-accepting chemotaxis (MCP) protein family.</text>
</comment>
<feature type="domain" description="Methyl-accepting transducer" evidence="7">
    <location>
        <begin position="230"/>
        <end position="466"/>
    </location>
</feature>
<feature type="transmembrane region" description="Helical" evidence="6">
    <location>
        <begin position="110"/>
        <end position="130"/>
    </location>
</feature>
<evidence type="ECO:0000256" key="4">
    <source>
        <dbReference type="PROSITE-ProRule" id="PRU00284"/>
    </source>
</evidence>
<evidence type="ECO:0000256" key="6">
    <source>
        <dbReference type="SAM" id="Phobius"/>
    </source>
</evidence>
<proteinExistence type="inferred from homology"/>
<dbReference type="SMART" id="SM00283">
    <property type="entry name" value="MA"/>
    <property type="match status" value="1"/>
</dbReference>
<keyword evidence="6" id="KW-0472">Membrane</keyword>
<gene>
    <name evidence="8" type="ORF">LJ739_17960</name>
</gene>
<protein>
    <submittedName>
        <fullName evidence="8">Methyl-accepting chemotaxis protein</fullName>
    </submittedName>
</protein>
<dbReference type="Gene3D" id="1.10.287.950">
    <property type="entry name" value="Methyl-accepting chemotaxis protein"/>
    <property type="match status" value="1"/>
</dbReference>
<dbReference type="Pfam" id="PF00015">
    <property type="entry name" value="MCPsignal"/>
    <property type="match status" value="1"/>
</dbReference>
<evidence type="ECO:0000313" key="9">
    <source>
        <dbReference type="Proteomes" id="UP001520878"/>
    </source>
</evidence>
<feature type="transmembrane region" description="Helical" evidence="6">
    <location>
        <begin position="20"/>
        <end position="38"/>
    </location>
</feature>
<dbReference type="InterPro" id="IPR004089">
    <property type="entry name" value="MCPsignal_dom"/>
</dbReference>
<dbReference type="Proteomes" id="UP001520878">
    <property type="component" value="Unassembled WGS sequence"/>
</dbReference>
<comment type="caution">
    <text evidence="8">The sequence shown here is derived from an EMBL/GenBank/DDBJ whole genome shotgun (WGS) entry which is preliminary data.</text>
</comment>
<dbReference type="PROSITE" id="PS50111">
    <property type="entry name" value="CHEMOTAXIS_TRANSDUC_2"/>
    <property type="match status" value="1"/>
</dbReference>
<evidence type="ECO:0000256" key="5">
    <source>
        <dbReference type="SAM" id="MobiDB-lite"/>
    </source>
</evidence>
<comment type="subcellular location">
    <subcellularLocation>
        <location evidence="1">Membrane</location>
    </subcellularLocation>
</comment>
<name>A0ABS8GD17_9ALTE</name>
<dbReference type="PRINTS" id="PR00260">
    <property type="entry name" value="CHEMTRNSDUCR"/>
</dbReference>
<keyword evidence="2 4" id="KW-0807">Transducer</keyword>
<dbReference type="PANTHER" id="PTHR32089">
    <property type="entry name" value="METHYL-ACCEPTING CHEMOTAXIS PROTEIN MCPB"/>
    <property type="match status" value="1"/>
</dbReference>
<feature type="transmembrane region" description="Helical" evidence="6">
    <location>
        <begin position="71"/>
        <end position="90"/>
    </location>
</feature>
<dbReference type="EMBL" id="JAJEWP010000007">
    <property type="protein sequence ID" value="MCC2618146.1"/>
    <property type="molecule type" value="Genomic_DNA"/>
</dbReference>
<feature type="region of interest" description="Disordered" evidence="5">
    <location>
        <begin position="235"/>
        <end position="255"/>
    </location>
</feature>
<evidence type="ECO:0000256" key="3">
    <source>
        <dbReference type="ARBA" id="ARBA00029447"/>
    </source>
</evidence>
<dbReference type="SUPFAM" id="SSF58104">
    <property type="entry name" value="Methyl-accepting chemotaxis protein (MCP) signaling domain"/>
    <property type="match status" value="1"/>
</dbReference>
<sequence>MQQPNVRQSLSHIRNGHTLFTAVFGVLVLISLLIAGFYDTWLEALLFGLPTAAIPIAMMRTQPDHPATQHAVAIAVMLFSALHIHQMQGLVEMHFGIFVLMSFLSYYRNWHLFATATAVVAIHHLSFFWLQSQGVGVYVLQDSGLLFTLILVHAAYAVTQAGMLATMARSNAAEARESASFLSGINQVTADPRKINLNVRIADVGNTETIQRFNELLASFSGLVTQLQQVSRQMDDNVEANRRSSQTLVDNKKTSHAEVTRVAQDAAHMSTGIQQLTTESEQANDSVSEVRENARQTLSAMRETRNDITTLSEKLTVTNDNIVALVQACDSISDVLETIKSIADQTNLLALNAAIEAARAGEQGRGFAVVADEVRSLASRTKESTEVITDIIGNLLDSSKRSSESMQDCLTLSATTTERAQHAQSSVESIENNVQRLHASIVALTNEFQEQANRSDRIAHAAEELQTINHAEGELVTTISQGADTLQAQSATLKQQLDRFA</sequence>
<dbReference type="RefSeq" id="WP_229162752.1">
    <property type="nucleotide sequence ID" value="NZ_JAJEWP010000007.1"/>
</dbReference>
<evidence type="ECO:0000256" key="2">
    <source>
        <dbReference type="ARBA" id="ARBA00023224"/>
    </source>
</evidence>
<evidence type="ECO:0000259" key="7">
    <source>
        <dbReference type="PROSITE" id="PS50111"/>
    </source>
</evidence>
<evidence type="ECO:0000313" key="8">
    <source>
        <dbReference type="EMBL" id="MCC2618146.1"/>
    </source>
</evidence>